<dbReference type="AlphaFoldDB" id="A0A8J4A724"/>
<gene>
    <name evidence="1" type="ORF">Voc01_102850</name>
</gene>
<name>A0A8J4A724_9ACTN</name>
<dbReference type="RefSeq" id="WP_203935130.1">
    <property type="nucleotide sequence ID" value="NZ_BOPH01000155.1"/>
</dbReference>
<keyword evidence="2" id="KW-1185">Reference proteome</keyword>
<evidence type="ECO:0000313" key="2">
    <source>
        <dbReference type="Proteomes" id="UP000635606"/>
    </source>
</evidence>
<reference evidence="1" key="1">
    <citation type="submission" date="2021-01" db="EMBL/GenBank/DDBJ databases">
        <title>Whole genome shotgun sequence of Virgisporangium ochraceum NBRC 16418.</title>
        <authorList>
            <person name="Komaki H."/>
            <person name="Tamura T."/>
        </authorList>
    </citation>
    <scope>NUCLEOTIDE SEQUENCE</scope>
    <source>
        <strain evidence="1">NBRC 16418</strain>
    </source>
</reference>
<comment type="caution">
    <text evidence="1">The sequence shown here is derived from an EMBL/GenBank/DDBJ whole genome shotgun (WGS) entry which is preliminary data.</text>
</comment>
<dbReference type="Proteomes" id="UP000635606">
    <property type="component" value="Unassembled WGS sequence"/>
</dbReference>
<sequence length="55" mass="5854">MVKMLETLGDRLLGMVVPRVRASACGCWAVGTCPDGSVRECCKSPGSGLWCDTCF</sequence>
<organism evidence="1 2">
    <name type="scientific">Virgisporangium ochraceum</name>
    <dbReference type="NCBI Taxonomy" id="65505"/>
    <lineage>
        <taxon>Bacteria</taxon>
        <taxon>Bacillati</taxon>
        <taxon>Actinomycetota</taxon>
        <taxon>Actinomycetes</taxon>
        <taxon>Micromonosporales</taxon>
        <taxon>Micromonosporaceae</taxon>
        <taxon>Virgisporangium</taxon>
    </lineage>
</organism>
<evidence type="ECO:0000313" key="1">
    <source>
        <dbReference type="EMBL" id="GIJ75368.1"/>
    </source>
</evidence>
<protein>
    <submittedName>
        <fullName evidence="1">Uncharacterized protein</fullName>
    </submittedName>
</protein>
<dbReference type="EMBL" id="BOPH01000155">
    <property type="protein sequence ID" value="GIJ75368.1"/>
    <property type="molecule type" value="Genomic_DNA"/>
</dbReference>
<accession>A0A8J4A724</accession>
<proteinExistence type="predicted"/>